<comment type="caution">
    <text evidence="2">The sequence shown here is derived from an EMBL/GenBank/DDBJ whole genome shotgun (WGS) entry which is preliminary data.</text>
</comment>
<protein>
    <submittedName>
        <fullName evidence="2">Uncharacterized protein</fullName>
    </submittedName>
</protein>
<name>A0A8J2IZU6_FUSEQ</name>
<organism evidence="2 3">
    <name type="scientific">Fusarium equiseti</name>
    <name type="common">Fusarium scirpi</name>
    <dbReference type="NCBI Taxonomy" id="61235"/>
    <lineage>
        <taxon>Eukaryota</taxon>
        <taxon>Fungi</taxon>
        <taxon>Dikarya</taxon>
        <taxon>Ascomycota</taxon>
        <taxon>Pezizomycotina</taxon>
        <taxon>Sordariomycetes</taxon>
        <taxon>Hypocreomycetidae</taxon>
        <taxon>Hypocreales</taxon>
        <taxon>Nectriaceae</taxon>
        <taxon>Fusarium</taxon>
        <taxon>Fusarium incarnatum-equiseti species complex</taxon>
    </lineage>
</organism>
<evidence type="ECO:0000313" key="3">
    <source>
        <dbReference type="Proteomes" id="UP000693738"/>
    </source>
</evidence>
<accession>A0A8J2IZU6</accession>
<reference evidence="2" key="1">
    <citation type="submission" date="2021-05" db="EMBL/GenBank/DDBJ databases">
        <authorList>
            <person name="Khan N."/>
        </authorList>
    </citation>
    <scope>NUCLEOTIDE SEQUENCE</scope>
</reference>
<dbReference type="Proteomes" id="UP000693738">
    <property type="component" value="Unassembled WGS sequence"/>
</dbReference>
<proteinExistence type="predicted"/>
<dbReference type="EMBL" id="CAJSTJ010000184">
    <property type="protein sequence ID" value="CAG7565636.1"/>
    <property type="molecule type" value="Genomic_DNA"/>
</dbReference>
<feature type="region of interest" description="Disordered" evidence="1">
    <location>
        <begin position="1"/>
        <end position="33"/>
    </location>
</feature>
<dbReference type="AlphaFoldDB" id="A0A8J2IZU6"/>
<feature type="compositionally biased region" description="Basic and acidic residues" evidence="1">
    <location>
        <begin position="16"/>
        <end position="25"/>
    </location>
</feature>
<gene>
    <name evidence="2" type="ORF">FEQUK3_LOCUS11430</name>
</gene>
<evidence type="ECO:0000256" key="1">
    <source>
        <dbReference type="SAM" id="MobiDB-lite"/>
    </source>
</evidence>
<evidence type="ECO:0000313" key="2">
    <source>
        <dbReference type="EMBL" id="CAG7565636.1"/>
    </source>
</evidence>
<sequence>MPAHRTGVCKANPAHNDVEKRDPQGRKQKNPELGSDDAVLIIHQLQQINIIHAFRGLAGQCSSSCSSAQIALRPMAAQMWVCITIVIACCPWYPAKPQPNRPLDTQYFYKDLSG</sequence>